<name>A0A1B0B058_9MUSC</name>
<evidence type="ECO:0000313" key="2">
    <source>
        <dbReference type="EnsemblMetazoa" id="GPPI014474-PA"/>
    </source>
</evidence>
<reference evidence="3" key="1">
    <citation type="submission" date="2015-01" db="EMBL/GenBank/DDBJ databases">
        <authorList>
            <person name="Aksoy S."/>
            <person name="Warren W."/>
            <person name="Wilson R.K."/>
        </authorList>
    </citation>
    <scope>NUCLEOTIDE SEQUENCE [LARGE SCALE GENOMIC DNA]</scope>
    <source>
        <strain evidence="3">IAEA</strain>
    </source>
</reference>
<evidence type="ECO:0000313" key="3">
    <source>
        <dbReference type="Proteomes" id="UP000092460"/>
    </source>
</evidence>
<dbReference type="EnsemblMetazoa" id="GPPI014474-RA">
    <property type="protein sequence ID" value="GPPI014474-PA"/>
    <property type="gene ID" value="GPPI014474"/>
</dbReference>
<organism evidence="2 3">
    <name type="scientific">Glossina palpalis gambiensis</name>
    <dbReference type="NCBI Taxonomy" id="67801"/>
    <lineage>
        <taxon>Eukaryota</taxon>
        <taxon>Metazoa</taxon>
        <taxon>Ecdysozoa</taxon>
        <taxon>Arthropoda</taxon>
        <taxon>Hexapoda</taxon>
        <taxon>Insecta</taxon>
        <taxon>Pterygota</taxon>
        <taxon>Neoptera</taxon>
        <taxon>Endopterygota</taxon>
        <taxon>Diptera</taxon>
        <taxon>Brachycera</taxon>
        <taxon>Muscomorpha</taxon>
        <taxon>Hippoboscoidea</taxon>
        <taxon>Glossinidae</taxon>
        <taxon>Glossina</taxon>
    </lineage>
</organism>
<sequence length="98" mass="11474">MLSLLRIISLLNENSSLRYLTNLYNDHDRNRTGYSDLHNRKVCVQFPGYHSDDQDNYNMVQDTEASEDYNCHRDHNGDDKENVSHNCTDHSVNIAHHI</sequence>
<feature type="compositionally biased region" description="Basic and acidic residues" evidence="1">
    <location>
        <begin position="69"/>
        <end position="83"/>
    </location>
</feature>
<accession>A0A1B0B058</accession>
<dbReference type="VEuPathDB" id="VectorBase:GPPI014474"/>
<dbReference type="Proteomes" id="UP000092460">
    <property type="component" value="Unassembled WGS sequence"/>
</dbReference>
<keyword evidence="3" id="KW-1185">Reference proteome</keyword>
<feature type="region of interest" description="Disordered" evidence="1">
    <location>
        <begin position="67"/>
        <end position="86"/>
    </location>
</feature>
<protein>
    <submittedName>
        <fullName evidence="2">Uncharacterized protein</fullName>
    </submittedName>
</protein>
<proteinExistence type="predicted"/>
<dbReference type="EMBL" id="JXJN01006563">
    <property type="status" value="NOT_ANNOTATED_CDS"/>
    <property type="molecule type" value="Genomic_DNA"/>
</dbReference>
<dbReference type="AlphaFoldDB" id="A0A1B0B058"/>
<reference evidence="2" key="2">
    <citation type="submission" date="2020-05" db="UniProtKB">
        <authorList>
            <consortium name="EnsemblMetazoa"/>
        </authorList>
    </citation>
    <scope>IDENTIFICATION</scope>
    <source>
        <strain evidence="2">IAEA</strain>
    </source>
</reference>
<evidence type="ECO:0000256" key="1">
    <source>
        <dbReference type="SAM" id="MobiDB-lite"/>
    </source>
</evidence>